<feature type="compositionally biased region" description="Polar residues" evidence="1">
    <location>
        <begin position="288"/>
        <end position="297"/>
    </location>
</feature>
<gene>
    <name evidence="2" type="ORF">LUZ62_076488</name>
</gene>
<sequence length="430" mass="47947">MAGASSTTLSSLPTSSSSPINIIHLIHTFLNQDNFLLWRSQVLLVLRGHALIGYIDGSKKPPDATNSTRDGNQISNPDFDAWQQQDQLILAWLFSSISPSMLSQVVNCQTSYDLWQTVTHLHTSQSMARVLDLKLQLQTAKRGNSSCAQYIQQMQTLADRLRSIGETVTDTDLVIYTLQGLGTKFDTFVTTFSMRGSSPSMAEFSNLLLAHEARVQTSLRNNTTSTINLTENSIPSVIGTSTGTPNQAAFYAQQNRNRISTSNSYPSRGRGNGGRGRNGNRGRGRGRQNTAGQDNSQCQICSKWGHTALECYHRFDIRYFTSPQQPAQQISQQAPQQALLAEPSAEPQPNWYVDSGAVRKCANFHFYTNYQLINQANIAHTRSSTQAIQTHERKGWKSTSLGIATKRLVPTDWCRWRALQEPPRRAPRVH</sequence>
<accession>A0AAV8DHN6</accession>
<evidence type="ECO:0000256" key="1">
    <source>
        <dbReference type="SAM" id="MobiDB-lite"/>
    </source>
</evidence>
<dbReference type="PANTHER" id="PTHR47481">
    <property type="match status" value="1"/>
</dbReference>
<keyword evidence="3" id="KW-1185">Reference proteome</keyword>
<evidence type="ECO:0000313" key="2">
    <source>
        <dbReference type="EMBL" id="KAJ4766113.1"/>
    </source>
</evidence>
<dbReference type="Pfam" id="PF14223">
    <property type="entry name" value="Retrotran_gag_2"/>
    <property type="match status" value="1"/>
</dbReference>
<feature type="compositionally biased region" description="Polar residues" evidence="1">
    <location>
        <begin position="252"/>
        <end position="266"/>
    </location>
</feature>
<dbReference type="SUPFAM" id="SSF57756">
    <property type="entry name" value="Retrovirus zinc finger-like domains"/>
    <property type="match status" value="1"/>
</dbReference>
<dbReference type="AlphaFoldDB" id="A0AAV8DHN6"/>
<name>A0AAV8DHN6_9POAL</name>
<reference evidence="2" key="1">
    <citation type="submission" date="2022-08" db="EMBL/GenBank/DDBJ databases">
        <authorList>
            <person name="Marques A."/>
        </authorList>
    </citation>
    <scope>NUCLEOTIDE SEQUENCE</scope>
    <source>
        <strain evidence="2">RhyPub2mFocal</strain>
        <tissue evidence="2">Leaves</tissue>
    </source>
</reference>
<protein>
    <submittedName>
        <fullName evidence="2">Copia protein</fullName>
    </submittedName>
</protein>
<comment type="caution">
    <text evidence="2">The sequence shown here is derived from an EMBL/GenBank/DDBJ whole genome shotgun (WGS) entry which is preliminary data.</text>
</comment>
<dbReference type="InterPro" id="IPR036875">
    <property type="entry name" value="Znf_CCHC_sf"/>
</dbReference>
<evidence type="ECO:0000313" key="3">
    <source>
        <dbReference type="Proteomes" id="UP001140206"/>
    </source>
</evidence>
<feature type="region of interest" description="Disordered" evidence="1">
    <location>
        <begin position="252"/>
        <end position="297"/>
    </location>
</feature>
<proteinExistence type="predicted"/>
<dbReference type="Proteomes" id="UP001140206">
    <property type="component" value="Chromosome 4"/>
</dbReference>
<dbReference type="GO" id="GO:0003676">
    <property type="term" value="F:nucleic acid binding"/>
    <property type="evidence" value="ECO:0007669"/>
    <property type="project" value="InterPro"/>
</dbReference>
<dbReference type="GO" id="GO:0008270">
    <property type="term" value="F:zinc ion binding"/>
    <property type="evidence" value="ECO:0007669"/>
    <property type="project" value="InterPro"/>
</dbReference>
<organism evidence="2 3">
    <name type="scientific">Rhynchospora pubera</name>
    <dbReference type="NCBI Taxonomy" id="906938"/>
    <lineage>
        <taxon>Eukaryota</taxon>
        <taxon>Viridiplantae</taxon>
        <taxon>Streptophyta</taxon>
        <taxon>Embryophyta</taxon>
        <taxon>Tracheophyta</taxon>
        <taxon>Spermatophyta</taxon>
        <taxon>Magnoliopsida</taxon>
        <taxon>Liliopsida</taxon>
        <taxon>Poales</taxon>
        <taxon>Cyperaceae</taxon>
        <taxon>Cyperoideae</taxon>
        <taxon>Rhynchosporeae</taxon>
        <taxon>Rhynchospora</taxon>
    </lineage>
</organism>
<dbReference type="EMBL" id="JAMFTS010000004">
    <property type="protein sequence ID" value="KAJ4766113.1"/>
    <property type="molecule type" value="Genomic_DNA"/>
</dbReference>
<dbReference type="PANTHER" id="PTHR47481:SF22">
    <property type="entry name" value="RETROTRANSPOSON GAG DOMAIN-CONTAINING PROTEIN"/>
    <property type="match status" value="1"/>
</dbReference>